<reference evidence="2" key="1">
    <citation type="submission" date="2016-11" db="UniProtKB">
        <authorList>
            <consortium name="WormBaseParasite"/>
        </authorList>
    </citation>
    <scope>IDENTIFICATION</scope>
    <source>
        <strain evidence="2">KR3021</strain>
    </source>
</reference>
<organism evidence="1 2">
    <name type="scientific">Rhabditophanes sp. KR3021</name>
    <dbReference type="NCBI Taxonomy" id="114890"/>
    <lineage>
        <taxon>Eukaryota</taxon>
        <taxon>Metazoa</taxon>
        <taxon>Ecdysozoa</taxon>
        <taxon>Nematoda</taxon>
        <taxon>Chromadorea</taxon>
        <taxon>Rhabditida</taxon>
        <taxon>Tylenchina</taxon>
        <taxon>Panagrolaimomorpha</taxon>
        <taxon>Strongyloidoidea</taxon>
        <taxon>Alloionematidae</taxon>
        <taxon>Rhabditophanes</taxon>
    </lineage>
</organism>
<sequence>MSSAIANALLFATLSALGLLIITNYLYSNTTPLPIQFKQKGSGNCFVICPRMNTIVTCQVVTTTIFIVADNVSQKNESAQMDFTFHGLGISLVNNILGQEIMSMNKNMSKNEYNSYLPSRDYDHFYCVADNASQKNESAQMDSEMESILHGLGISLVNNILGQEIMSMNKSKIIWEREYKSRFKCFPQGNIDGY</sequence>
<dbReference type="WBParaSite" id="RSKR_0001009850.1">
    <property type="protein sequence ID" value="RSKR_0001009850.1"/>
    <property type="gene ID" value="RSKR_0001009850"/>
</dbReference>
<accession>A0AC35UDA7</accession>
<dbReference type="Proteomes" id="UP000095286">
    <property type="component" value="Unplaced"/>
</dbReference>
<evidence type="ECO:0000313" key="1">
    <source>
        <dbReference type="Proteomes" id="UP000095286"/>
    </source>
</evidence>
<evidence type="ECO:0000313" key="2">
    <source>
        <dbReference type="WBParaSite" id="RSKR_0001009850.1"/>
    </source>
</evidence>
<name>A0AC35UDA7_9BILA</name>
<protein>
    <submittedName>
        <fullName evidence="2">Early nodulin</fullName>
    </submittedName>
</protein>
<proteinExistence type="predicted"/>